<protein>
    <recommendedName>
        <fullName evidence="4">Integral membrane protein</fullName>
    </recommendedName>
</protein>
<accession>A0ABS2TDF3</accession>
<evidence type="ECO:0000256" key="1">
    <source>
        <dbReference type="SAM" id="Phobius"/>
    </source>
</evidence>
<feature type="transmembrane region" description="Helical" evidence="1">
    <location>
        <begin position="20"/>
        <end position="40"/>
    </location>
</feature>
<sequence>MSLARFVHGPEQSRRSTTLIALAGLILGGLAALLGTVTHSGGIDGGLTGIIVALMTVGLGAAAFALLAGMMGWVGFSIGFLTTLGLSSAYSEGDAIGALSENLSMWWFNGAPTALISGGFIALVGCTLVDRE</sequence>
<keyword evidence="1" id="KW-1133">Transmembrane helix</keyword>
<dbReference type="Proteomes" id="UP000705983">
    <property type="component" value="Unassembled WGS sequence"/>
</dbReference>
<reference evidence="3" key="1">
    <citation type="submission" date="2021-02" db="EMBL/GenBank/DDBJ databases">
        <title>Leucobacter sp. CX169.</title>
        <authorList>
            <person name="Cheng Y."/>
        </authorList>
    </citation>
    <scope>NUCLEOTIDE SEQUENCE [LARGE SCALE GENOMIC DNA]</scope>
    <source>
        <strain evidence="3">JY899</strain>
    </source>
</reference>
<comment type="caution">
    <text evidence="2">The sequence shown here is derived from an EMBL/GenBank/DDBJ whole genome shotgun (WGS) entry which is preliminary data.</text>
</comment>
<feature type="transmembrane region" description="Helical" evidence="1">
    <location>
        <begin position="73"/>
        <end position="90"/>
    </location>
</feature>
<name>A0ABS2TDF3_9ACTO</name>
<organism evidence="2 3">
    <name type="scientific">Flaviflexus equikiangi</name>
    <dbReference type="NCBI Taxonomy" id="2758573"/>
    <lineage>
        <taxon>Bacteria</taxon>
        <taxon>Bacillati</taxon>
        <taxon>Actinomycetota</taxon>
        <taxon>Actinomycetes</taxon>
        <taxon>Actinomycetales</taxon>
        <taxon>Actinomycetaceae</taxon>
        <taxon>Flaviflexus</taxon>
    </lineage>
</organism>
<dbReference type="EMBL" id="JAFFJS010000001">
    <property type="protein sequence ID" value="MBM9432680.1"/>
    <property type="molecule type" value="Genomic_DNA"/>
</dbReference>
<dbReference type="RefSeq" id="WP_187996132.1">
    <property type="nucleotide sequence ID" value="NZ_JACEXG010000001.1"/>
</dbReference>
<keyword evidence="3" id="KW-1185">Reference proteome</keyword>
<evidence type="ECO:0008006" key="4">
    <source>
        <dbReference type="Google" id="ProtNLM"/>
    </source>
</evidence>
<feature type="transmembrane region" description="Helical" evidence="1">
    <location>
        <begin position="46"/>
        <end position="66"/>
    </location>
</feature>
<keyword evidence="1" id="KW-0472">Membrane</keyword>
<gene>
    <name evidence="2" type="ORF">JVW63_03045</name>
</gene>
<feature type="transmembrane region" description="Helical" evidence="1">
    <location>
        <begin position="110"/>
        <end position="129"/>
    </location>
</feature>
<proteinExistence type="predicted"/>
<evidence type="ECO:0000313" key="3">
    <source>
        <dbReference type="Proteomes" id="UP000705983"/>
    </source>
</evidence>
<evidence type="ECO:0000313" key="2">
    <source>
        <dbReference type="EMBL" id="MBM9432680.1"/>
    </source>
</evidence>
<keyword evidence="1" id="KW-0812">Transmembrane</keyword>